<keyword evidence="6 11" id="KW-0812">Transmembrane</keyword>
<evidence type="ECO:0000256" key="7">
    <source>
        <dbReference type="ARBA" id="ARBA00022989"/>
    </source>
</evidence>
<evidence type="ECO:0000256" key="8">
    <source>
        <dbReference type="ARBA" id="ARBA00023136"/>
    </source>
</evidence>
<evidence type="ECO:0000256" key="4">
    <source>
        <dbReference type="ARBA" id="ARBA00022481"/>
    </source>
</evidence>
<keyword evidence="3" id="KW-1003">Cell membrane</keyword>
<dbReference type="InterPro" id="IPR045584">
    <property type="entry name" value="Pilin-like"/>
</dbReference>
<evidence type="ECO:0000256" key="9">
    <source>
        <dbReference type="ARBA" id="ARBA00025772"/>
    </source>
</evidence>
<evidence type="ECO:0000256" key="10">
    <source>
        <dbReference type="ARBA" id="ARBA00030775"/>
    </source>
</evidence>
<dbReference type="InterPro" id="IPR012902">
    <property type="entry name" value="N_methyl_site"/>
</dbReference>
<comment type="similarity">
    <text evidence="9">Belongs to the GSP H family.</text>
</comment>
<dbReference type="GO" id="GO:0015627">
    <property type="term" value="C:type II protein secretion system complex"/>
    <property type="evidence" value="ECO:0007669"/>
    <property type="project" value="InterPro"/>
</dbReference>
<dbReference type="GO" id="GO:0005886">
    <property type="term" value="C:plasma membrane"/>
    <property type="evidence" value="ECO:0007669"/>
    <property type="project" value="UniProtKB-SubCell"/>
</dbReference>
<dbReference type="RefSeq" id="WP_349243187.1">
    <property type="nucleotide sequence ID" value="NZ_JASCXX010000002.1"/>
</dbReference>
<dbReference type="SUPFAM" id="SSF54523">
    <property type="entry name" value="Pili subunits"/>
    <property type="match status" value="1"/>
</dbReference>
<evidence type="ECO:0000256" key="1">
    <source>
        <dbReference type="ARBA" id="ARBA00004377"/>
    </source>
</evidence>
<evidence type="ECO:0000256" key="2">
    <source>
        <dbReference type="ARBA" id="ARBA00021549"/>
    </source>
</evidence>
<dbReference type="InterPro" id="IPR002416">
    <property type="entry name" value="T2SS_protein-GspH"/>
</dbReference>
<evidence type="ECO:0000313" key="14">
    <source>
        <dbReference type="Proteomes" id="UP001431776"/>
    </source>
</evidence>
<dbReference type="AlphaFoldDB" id="A0AAW6TSW8"/>
<keyword evidence="7 11" id="KW-1133">Transmembrane helix</keyword>
<dbReference type="PROSITE" id="PS00409">
    <property type="entry name" value="PROKAR_NTER_METHYL"/>
    <property type="match status" value="1"/>
</dbReference>
<keyword evidence="14" id="KW-1185">Reference proteome</keyword>
<comment type="subcellular location">
    <subcellularLocation>
        <location evidence="1">Cell inner membrane</location>
        <topology evidence="1">Single-pass membrane protein</topology>
    </subcellularLocation>
</comment>
<name>A0AAW6TSW8_9BACT</name>
<gene>
    <name evidence="13" type="ORF">QJ522_01870</name>
</gene>
<keyword evidence="5" id="KW-0997">Cell inner membrane</keyword>
<evidence type="ECO:0000259" key="12">
    <source>
        <dbReference type="Pfam" id="PF12019"/>
    </source>
</evidence>
<dbReference type="GO" id="GO:0015628">
    <property type="term" value="P:protein secretion by the type II secretion system"/>
    <property type="evidence" value="ECO:0007669"/>
    <property type="project" value="InterPro"/>
</dbReference>
<proteinExistence type="inferred from homology"/>
<organism evidence="13 14">
    <name type="scientific">Anaerobaca lacustris</name>
    <dbReference type="NCBI Taxonomy" id="3044600"/>
    <lineage>
        <taxon>Bacteria</taxon>
        <taxon>Pseudomonadati</taxon>
        <taxon>Planctomycetota</taxon>
        <taxon>Phycisphaerae</taxon>
        <taxon>Sedimentisphaerales</taxon>
        <taxon>Anaerobacaceae</taxon>
        <taxon>Anaerobaca</taxon>
    </lineage>
</organism>
<reference evidence="13" key="1">
    <citation type="submission" date="2023-05" db="EMBL/GenBank/DDBJ databases">
        <title>Anaerotaeda fermentans gen. nov., sp. nov., a novel anaerobic planctomycete of the new family within the order Sedimentisphaerales isolated from Taman Peninsula, Russia.</title>
        <authorList>
            <person name="Khomyakova M.A."/>
            <person name="Merkel A.Y."/>
            <person name="Slobodkin A.I."/>
        </authorList>
    </citation>
    <scope>NUCLEOTIDE SEQUENCE</scope>
    <source>
        <strain evidence="13">M17dextr</strain>
    </source>
</reference>
<accession>A0AAW6TSW8</accession>
<keyword evidence="8 11" id="KW-0472">Membrane</keyword>
<evidence type="ECO:0000256" key="6">
    <source>
        <dbReference type="ARBA" id="ARBA00022692"/>
    </source>
</evidence>
<feature type="domain" description="General secretion pathway GspH" evidence="12">
    <location>
        <begin position="55"/>
        <end position="158"/>
    </location>
</feature>
<evidence type="ECO:0000256" key="3">
    <source>
        <dbReference type="ARBA" id="ARBA00022475"/>
    </source>
</evidence>
<comment type="caution">
    <text evidence="13">The sequence shown here is derived from an EMBL/GenBank/DDBJ whole genome shotgun (WGS) entry which is preliminary data.</text>
</comment>
<evidence type="ECO:0000256" key="11">
    <source>
        <dbReference type="SAM" id="Phobius"/>
    </source>
</evidence>
<dbReference type="PRINTS" id="PR00885">
    <property type="entry name" value="BCTERIALGSPH"/>
</dbReference>
<evidence type="ECO:0000313" key="13">
    <source>
        <dbReference type="EMBL" id="MDI6447775.1"/>
    </source>
</evidence>
<dbReference type="Pfam" id="PF07963">
    <property type="entry name" value="N_methyl"/>
    <property type="match status" value="1"/>
</dbReference>
<sequence>MKAQRGRQTTQLDRGFTLIELMIVIVIIGITAAIAVPLMSSAASVQIRAAGGIVAADLEYAKSRAIATGQQHKVVFDVGNDSYEILDSGNNSIEHPVTKKNAYVVDFAADGRLDRVSIQSAVFGAGSTVTFDSLGSPDNGGSVVLQAGGIGRTVTVEPVTGFISVSD</sequence>
<dbReference type="Pfam" id="PF12019">
    <property type="entry name" value="GspH"/>
    <property type="match status" value="1"/>
</dbReference>
<dbReference type="Gene3D" id="3.30.700.10">
    <property type="entry name" value="Glycoprotein, Type 4 Pilin"/>
    <property type="match status" value="1"/>
</dbReference>
<dbReference type="NCBIfam" id="TIGR02532">
    <property type="entry name" value="IV_pilin_GFxxxE"/>
    <property type="match status" value="1"/>
</dbReference>
<dbReference type="InterPro" id="IPR022346">
    <property type="entry name" value="T2SS_GspH"/>
</dbReference>
<feature type="transmembrane region" description="Helical" evidence="11">
    <location>
        <begin position="21"/>
        <end position="39"/>
    </location>
</feature>
<keyword evidence="4" id="KW-0488">Methylation</keyword>
<dbReference type="EMBL" id="JASCXX010000002">
    <property type="protein sequence ID" value="MDI6447775.1"/>
    <property type="molecule type" value="Genomic_DNA"/>
</dbReference>
<evidence type="ECO:0000256" key="5">
    <source>
        <dbReference type="ARBA" id="ARBA00022519"/>
    </source>
</evidence>
<protein>
    <recommendedName>
        <fullName evidence="2">Type II secretion system protein H</fullName>
    </recommendedName>
    <alternativeName>
        <fullName evidence="10">General secretion pathway protein H</fullName>
    </alternativeName>
</protein>
<dbReference type="Proteomes" id="UP001431776">
    <property type="component" value="Unassembled WGS sequence"/>
</dbReference>